<comment type="subcellular location">
    <subcellularLocation>
        <location evidence="2">Cell membrane</location>
        <topology evidence="2">Multi-pass membrane protein</topology>
    </subcellularLocation>
</comment>
<evidence type="ECO:0000256" key="8">
    <source>
        <dbReference type="ARBA" id="ARBA00022777"/>
    </source>
</evidence>
<gene>
    <name evidence="14" type="ORF">FRZ44_27230</name>
</gene>
<dbReference type="OrthoDB" id="9813151at2"/>
<accession>A0A5J6MJ49</accession>
<feature type="transmembrane region" description="Helical" evidence="12">
    <location>
        <begin position="42"/>
        <end position="60"/>
    </location>
</feature>
<sequence length="473" mass="51027">MSGVLSGLYDVVLHASVMGVFCLWIGWQRSIVDAMPVARRSAIWGATFAVMAMLSMLQPTQPYPGLHIDVRAAMIALSVLFGGPLAGLLTAAVAMATRVAAGGPVMMAGLASIGLCYLVATRLIAFLRRQGGRPGLLQLSILGVVVGIAGPLAAFLTESRSRALELMIAGGPHQVIAIAITTPLFAAIVLQTDRARRSQESLRQHESDLRASNARLSELAVQLERRNGEYMAALDRAESFGRAKSQFMANISHEFRTPLNAVIGFSDLLLMQAATEPEANKEYVQMIRASGERLLEIVNDVLTAARIDGTGFEAEKREFSVAAVLREVIGFIEPAVSEKHQRIESDLDDRLLAHGDAKLLRQALIHVMGNASKFGPRGSLIEVRSRQVDRDIIELTVMDQGPGIEGEAIDAAFRPFWQRDGSDTREHGGLGLGLTIARHFVELQGGKIEISRRSEGGTCVRILLPRSVAALAA</sequence>
<feature type="transmembrane region" description="Helical" evidence="12">
    <location>
        <begin position="101"/>
        <end position="124"/>
    </location>
</feature>
<keyword evidence="9 12" id="KW-1133">Transmembrane helix</keyword>
<name>A0A5J6MJ49_9PROT</name>
<comment type="catalytic activity">
    <reaction evidence="1">
        <text>ATP + protein L-histidine = ADP + protein N-phospho-L-histidine.</text>
        <dbReference type="EC" id="2.7.13.3"/>
    </reaction>
</comment>
<evidence type="ECO:0000256" key="1">
    <source>
        <dbReference type="ARBA" id="ARBA00000085"/>
    </source>
</evidence>
<dbReference type="InterPro" id="IPR011620">
    <property type="entry name" value="Sig_transdc_His_kinase_LytS_TM"/>
</dbReference>
<dbReference type="Gene3D" id="3.30.565.10">
    <property type="entry name" value="Histidine kinase-like ATPase, C-terminal domain"/>
    <property type="match status" value="1"/>
</dbReference>
<dbReference type="PROSITE" id="PS50109">
    <property type="entry name" value="HIS_KIN"/>
    <property type="match status" value="1"/>
</dbReference>
<evidence type="ECO:0000259" key="13">
    <source>
        <dbReference type="PROSITE" id="PS50109"/>
    </source>
</evidence>
<evidence type="ECO:0000313" key="15">
    <source>
        <dbReference type="Proteomes" id="UP000326202"/>
    </source>
</evidence>
<dbReference type="PANTHER" id="PTHR43711">
    <property type="entry name" value="TWO-COMPONENT HISTIDINE KINASE"/>
    <property type="match status" value="1"/>
</dbReference>
<dbReference type="RefSeq" id="WP_151177689.1">
    <property type="nucleotide sequence ID" value="NZ_CP042906.1"/>
</dbReference>
<dbReference type="SMART" id="SM00387">
    <property type="entry name" value="HATPase_c"/>
    <property type="match status" value="1"/>
</dbReference>
<dbReference type="InterPro" id="IPR003594">
    <property type="entry name" value="HATPase_dom"/>
</dbReference>
<keyword evidence="5" id="KW-0597">Phosphoprotein</keyword>
<dbReference type="KEGG" id="htq:FRZ44_27230"/>
<dbReference type="FunFam" id="1.10.287.130:FF:000001">
    <property type="entry name" value="Two-component sensor histidine kinase"/>
    <property type="match status" value="1"/>
</dbReference>
<organism evidence="14 15">
    <name type="scientific">Hypericibacter terrae</name>
    <dbReference type="NCBI Taxonomy" id="2602015"/>
    <lineage>
        <taxon>Bacteria</taxon>
        <taxon>Pseudomonadati</taxon>
        <taxon>Pseudomonadota</taxon>
        <taxon>Alphaproteobacteria</taxon>
        <taxon>Rhodospirillales</taxon>
        <taxon>Dongiaceae</taxon>
        <taxon>Hypericibacter</taxon>
    </lineage>
</organism>
<dbReference type="CDD" id="cd00075">
    <property type="entry name" value="HATPase"/>
    <property type="match status" value="1"/>
</dbReference>
<dbReference type="GO" id="GO:0071555">
    <property type="term" value="P:cell wall organization"/>
    <property type="evidence" value="ECO:0007669"/>
    <property type="project" value="InterPro"/>
</dbReference>
<dbReference type="InterPro" id="IPR036890">
    <property type="entry name" value="HATPase_C_sf"/>
</dbReference>
<feature type="transmembrane region" description="Helical" evidence="12">
    <location>
        <begin position="168"/>
        <end position="190"/>
    </location>
</feature>
<feature type="transmembrane region" description="Helical" evidence="12">
    <location>
        <begin position="7"/>
        <end position="27"/>
    </location>
</feature>
<evidence type="ECO:0000256" key="7">
    <source>
        <dbReference type="ARBA" id="ARBA00022692"/>
    </source>
</evidence>
<dbReference type="AlphaFoldDB" id="A0A5J6MJ49"/>
<keyword evidence="15" id="KW-1185">Reference proteome</keyword>
<dbReference type="InterPro" id="IPR005467">
    <property type="entry name" value="His_kinase_dom"/>
</dbReference>
<dbReference type="PANTHER" id="PTHR43711:SF1">
    <property type="entry name" value="HISTIDINE KINASE 1"/>
    <property type="match status" value="1"/>
</dbReference>
<dbReference type="SUPFAM" id="SSF47384">
    <property type="entry name" value="Homodimeric domain of signal transducing histidine kinase"/>
    <property type="match status" value="1"/>
</dbReference>
<dbReference type="Pfam" id="PF02518">
    <property type="entry name" value="HATPase_c"/>
    <property type="match status" value="1"/>
</dbReference>
<keyword evidence="10" id="KW-0902">Two-component regulatory system</keyword>
<feature type="transmembrane region" description="Helical" evidence="12">
    <location>
        <begin position="72"/>
        <end position="95"/>
    </location>
</feature>
<dbReference type="Pfam" id="PF07694">
    <property type="entry name" value="5TM-5TMR_LYT"/>
    <property type="match status" value="1"/>
</dbReference>
<dbReference type="InterPro" id="IPR036097">
    <property type="entry name" value="HisK_dim/P_sf"/>
</dbReference>
<keyword evidence="6" id="KW-0808">Transferase</keyword>
<dbReference type="GO" id="GO:0005886">
    <property type="term" value="C:plasma membrane"/>
    <property type="evidence" value="ECO:0007669"/>
    <property type="project" value="UniProtKB-SubCell"/>
</dbReference>
<dbReference type="Pfam" id="PF00512">
    <property type="entry name" value="HisKA"/>
    <property type="match status" value="1"/>
</dbReference>
<dbReference type="GO" id="GO:0000155">
    <property type="term" value="F:phosphorelay sensor kinase activity"/>
    <property type="evidence" value="ECO:0007669"/>
    <property type="project" value="InterPro"/>
</dbReference>
<evidence type="ECO:0000256" key="9">
    <source>
        <dbReference type="ARBA" id="ARBA00022989"/>
    </source>
</evidence>
<evidence type="ECO:0000256" key="4">
    <source>
        <dbReference type="ARBA" id="ARBA00022475"/>
    </source>
</evidence>
<dbReference type="CDD" id="cd00082">
    <property type="entry name" value="HisKA"/>
    <property type="match status" value="1"/>
</dbReference>
<evidence type="ECO:0000256" key="5">
    <source>
        <dbReference type="ARBA" id="ARBA00022553"/>
    </source>
</evidence>
<dbReference type="Gene3D" id="1.10.287.130">
    <property type="match status" value="1"/>
</dbReference>
<evidence type="ECO:0000256" key="10">
    <source>
        <dbReference type="ARBA" id="ARBA00023012"/>
    </source>
</evidence>
<feature type="domain" description="Histidine kinase" evidence="13">
    <location>
        <begin position="250"/>
        <end position="468"/>
    </location>
</feature>
<keyword evidence="4" id="KW-1003">Cell membrane</keyword>
<evidence type="ECO:0000256" key="12">
    <source>
        <dbReference type="SAM" id="Phobius"/>
    </source>
</evidence>
<dbReference type="EC" id="2.7.13.3" evidence="3"/>
<protein>
    <recommendedName>
        <fullName evidence="3">histidine kinase</fullName>
        <ecNumber evidence="3">2.7.13.3</ecNumber>
    </recommendedName>
</protein>
<dbReference type="InterPro" id="IPR004358">
    <property type="entry name" value="Sig_transdc_His_kin-like_C"/>
</dbReference>
<evidence type="ECO:0000256" key="11">
    <source>
        <dbReference type="ARBA" id="ARBA00023136"/>
    </source>
</evidence>
<evidence type="ECO:0000313" key="14">
    <source>
        <dbReference type="EMBL" id="QEX17423.1"/>
    </source>
</evidence>
<dbReference type="PRINTS" id="PR00344">
    <property type="entry name" value="BCTRLSENSOR"/>
</dbReference>
<evidence type="ECO:0000256" key="6">
    <source>
        <dbReference type="ARBA" id="ARBA00022679"/>
    </source>
</evidence>
<evidence type="ECO:0000256" key="3">
    <source>
        <dbReference type="ARBA" id="ARBA00012438"/>
    </source>
</evidence>
<dbReference type="SUPFAM" id="SSF55874">
    <property type="entry name" value="ATPase domain of HSP90 chaperone/DNA topoisomerase II/histidine kinase"/>
    <property type="match status" value="1"/>
</dbReference>
<proteinExistence type="predicted"/>
<dbReference type="SMART" id="SM00388">
    <property type="entry name" value="HisKA"/>
    <property type="match status" value="1"/>
</dbReference>
<evidence type="ECO:0000256" key="2">
    <source>
        <dbReference type="ARBA" id="ARBA00004651"/>
    </source>
</evidence>
<feature type="transmembrane region" description="Helical" evidence="12">
    <location>
        <begin position="136"/>
        <end position="156"/>
    </location>
</feature>
<reference evidence="14 15" key="1">
    <citation type="submission" date="2019-08" db="EMBL/GenBank/DDBJ databases">
        <title>Hyperibacter terrae gen. nov., sp. nov. and Hyperibacter viscosus sp. nov., two new members in the family Rhodospirillaceae isolated from the rhizosphere of Hypericum perforatum.</title>
        <authorList>
            <person name="Noviana Z."/>
        </authorList>
    </citation>
    <scope>NUCLEOTIDE SEQUENCE [LARGE SCALE GENOMIC DNA]</scope>
    <source>
        <strain evidence="14 15">R5913</strain>
    </source>
</reference>
<dbReference type="InterPro" id="IPR050736">
    <property type="entry name" value="Sensor_HK_Regulatory"/>
</dbReference>
<dbReference type="EMBL" id="CP042906">
    <property type="protein sequence ID" value="QEX17423.1"/>
    <property type="molecule type" value="Genomic_DNA"/>
</dbReference>
<dbReference type="InterPro" id="IPR003661">
    <property type="entry name" value="HisK_dim/P_dom"/>
</dbReference>
<dbReference type="Proteomes" id="UP000326202">
    <property type="component" value="Chromosome"/>
</dbReference>
<keyword evidence="8" id="KW-0418">Kinase</keyword>
<keyword evidence="11 12" id="KW-0472">Membrane</keyword>
<keyword evidence="7 12" id="KW-0812">Transmembrane</keyword>